<dbReference type="EMBL" id="PSQE01000003">
    <property type="protein sequence ID" value="RHN65455.1"/>
    <property type="molecule type" value="Genomic_DNA"/>
</dbReference>
<reference evidence="1" key="1">
    <citation type="journal article" date="2018" name="Nat. Plants">
        <title>Whole-genome landscape of Medicago truncatula symbiotic genes.</title>
        <authorList>
            <person name="Pecrix Y."/>
            <person name="Gamas P."/>
            <person name="Carrere S."/>
        </authorList>
    </citation>
    <scope>NUCLEOTIDE SEQUENCE</scope>
    <source>
        <tissue evidence="1">Leaves</tissue>
    </source>
</reference>
<name>A0A396INK5_MEDTR</name>
<dbReference type="Gramene" id="rna13294">
    <property type="protein sequence ID" value="RHN65455.1"/>
    <property type="gene ID" value="gene13294"/>
</dbReference>
<protein>
    <submittedName>
        <fullName evidence="1">Uncharacterized protein</fullName>
    </submittedName>
</protein>
<sequence>MLITCNCITNNIKKMMIRCCIKRFELQASNIPTLFTYTRALSLSQVLLLFFCINIRFLGEGSSSNPKFDREVSKV</sequence>
<dbReference type="AlphaFoldDB" id="A0A396INK5"/>
<proteinExistence type="predicted"/>
<organism evidence="1">
    <name type="scientific">Medicago truncatula</name>
    <name type="common">Barrel medic</name>
    <name type="synonym">Medicago tribuloides</name>
    <dbReference type="NCBI Taxonomy" id="3880"/>
    <lineage>
        <taxon>Eukaryota</taxon>
        <taxon>Viridiplantae</taxon>
        <taxon>Streptophyta</taxon>
        <taxon>Embryophyta</taxon>
        <taxon>Tracheophyta</taxon>
        <taxon>Spermatophyta</taxon>
        <taxon>Magnoliopsida</taxon>
        <taxon>eudicotyledons</taxon>
        <taxon>Gunneridae</taxon>
        <taxon>Pentapetalae</taxon>
        <taxon>rosids</taxon>
        <taxon>fabids</taxon>
        <taxon>Fabales</taxon>
        <taxon>Fabaceae</taxon>
        <taxon>Papilionoideae</taxon>
        <taxon>50 kb inversion clade</taxon>
        <taxon>NPAAA clade</taxon>
        <taxon>Hologalegina</taxon>
        <taxon>IRL clade</taxon>
        <taxon>Trifolieae</taxon>
        <taxon>Medicago</taxon>
    </lineage>
</organism>
<dbReference type="Proteomes" id="UP000265566">
    <property type="component" value="Chromosome 3"/>
</dbReference>
<accession>A0A396INK5</accession>
<comment type="caution">
    <text evidence="1">The sequence shown here is derived from an EMBL/GenBank/DDBJ whole genome shotgun (WGS) entry which is preliminary data.</text>
</comment>
<evidence type="ECO:0000313" key="1">
    <source>
        <dbReference type="EMBL" id="RHN65455.1"/>
    </source>
</evidence>
<gene>
    <name evidence="1" type="ORF">MtrunA17_Chr3g0080081</name>
</gene>